<keyword evidence="2" id="KW-0479">Metal-binding</keyword>
<dbReference type="Proteomes" id="UP001556367">
    <property type="component" value="Unassembled WGS sequence"/>
</dbReference>
<dbReference type="InterPro" id="IPR004574">
    <property type="entry name" value="Alkb"/>
</dbReference>
<keyword evidence="9" id="KW-1185">Reference proteome</keyword>
<proteinExistence type="predicted"/>
<dbReference type="InterPro" id="IPR027450">
    <property type="entry name" value="AlkB-like"/>
</dbReference>
<protein>
    <recommendedName>
        <fullName evidence="7">Fe2OG dioxygenase domain-containing protein</fullName>
    </recommendedName>
</protein>
<keyword evidence="4" id="KW-0560">Oxidoreductase</keyword>
<evidence type="ECO:0000256" key="5">
    <source>
        <dbReference type="ARBA" id="ARBA00023004"/>
    </source>
</evidence>
<sequence>MPSAPTPTSSSDLLDPTSKAYKKARRLYLKSTRNRDADIDAEWTPFRAAEKRYKARFPPPDLRGVLDLALLDETRADEVKLGVWAGQPNAVDFKEIPLNTPGSSKAYAIPDVPGLVILPGYLSHSEQRDLIRWSLADHAKLPNESNLDVHYVLPTNGLWNAYLDSLDDPDKDLIVQPRAAFVPLSDTASAPLEPSGPRRLVNNDPANTDNFQTLQSTPKPATAPSSTVPPLPVSKLLYKLRWANIGWYYHWGTKQYDFTKEKTEVHPRLHNICKSVVDCVNWDAVYEGSDLDWGEEREAWKTWHNSYGRTQKASRGLYPQAHILLAPDAGIVNFYQLKDTLMAHVDRSEVCATSPLVSISLGNAAVFLIGGLTRDSDPIPILLRSGDVVVMSGPACRRAYHGVPRILENALPRHLCRDDPGWSPYREYMQTTRINVNVRQVFPKGFVPEI</sequence>
<evidence type="ECO:0000256" key="3">
    <source>
        <dbReference type="ARBA" id="ARBA00022964"/>
    </source>
</evidence>
<feature type="region of interest" description="Disordered" evidence="6">
    <location>
        <begin position="186"/>
        <end position="228"/>
    </location>
</feature>
<evidence type="ECO:0000259" key="7">
    <source>
        <dbReference type="PROSITE" id="PS51471"/>
    </source>
</evidence>
<dbReference type="EMBL" id="JASNQZ010000015">
    <property type="protein sequence ID" value="KAL0946970.1"/>
    <property type="molecule type" value="Genomic_DNA"/>
</dbReference>
<dbReference type="InterPro" id="IPR037151">
    <property type="entry name" value="AlkB-like_sf"/>
</dbReference>
<organism evidence="8 9">
    <name type="scientific">Hohenbuehelia grisea</name>
    <dbReference type="NCBI Taxonomy" id="104357"/>
    <lineage>
        <taxon>Eukaryota</taxon>
        <taxon>Fungi</taxon>
        <taxon>Dikarya</taxon>
        <taxon>Basidiomycota</taxon>
        <taxon>Agaricomycotina</taxon>
        <taxon>Agaricomycetes</taxon>
        <taxon>Agaricomycetidae</taxon>
        <taxon>Agaricales</taxon>
        <taxon>Pleurotineae</taxon>
        <taxon>Pleurotaceae</taxon>
        <taxon>Hohenbuehelia</taxon>
    </lineage>
</organism>
<comment type="caution">
    <text evidence="8">The sequence shown here is derived from an EMBL/GenBank/DDBJ whole genome shotgun (WGS) entry which is preliminary data.</text>
</comment>
<dbReference type="PANTHER" id="PTHR16557">
    <property type="entry name" value="ALKYLATED DNA REPAIR PROTEIN ALKB-RELATED"/>
    <property type="match status" value="1"/>
</dbReference>
<keyword evidence="3" id="KW-0223">Dioxygenase</keyword>
<evidence type="ECO:0000313" key="9">
    <source>
        <dbReference type="Proteomes" id="UP001556367"/>
    </source>
</evidence>
<comment type="cofactor">
    <cofactor evidence="1">
        <name>Fe(2+)</name>
        <dbReference type="ChEBI" id="CHEBI:29033"/>
    </cofactor>
</comment>
<evidence type="ECO:0000256" key="2">
    <source>
        <dbReference type="ARBA" id="ARBA00022723"/>
    </source>
</evidence>
<evidence type="ECO:0000313" key="8">
    <source>
        <dbReference type="EMBL" id="KAL0946970.1"/>
    </source>
</evidence>
<reference evidence="9" key="1">
    <citation type="submission" date="2024-06" db="EMBL/GenBank/DDBJ databases">
        <title>Multi-omics analyses provide insights into the biosynthesis of the anticancer antibiotic pleurotin in Hohenbuehelia grisea.</title>
        <authorList>
            <person name="Weaver J.A."/>
            <person name="Alberti F."/>
        </authorList>
    </citation>
    <scope>NUCLEOTIDE SEQUENCE [LARGE SCALE GENOMIC DNA]</scope>
    <source>
        <strain evidence="9">T-177</strain>
    </source>
</reference>
<feature type="compositionally biased region" description="Polar residues" evidence="6">
    <location>
        <begin position="204"/>
        <end position="226"/>
    </location>
</feature>
<gene>
    <name evidence="8" type="ORF">HGRIS_013122</name>
</gene>
<accession>A0ABR3IUF6</accession>
<evidence type="ECO:0000256" key="6">
    <source>
        <dbReference type="SAM" id="MobiDB-lite"/>
    </source>
</evidence>
<dbReference type="Pfam" id="PF13532">
    <property type="entry name" value="2OG-FeII_Oxy_2"/>
    <property type="match status" value="1"/>
</dbReference>
<dbReference type="SUPFAM" id="SSF51197">
    <property type="entry name" value="Clavaminate synthase-like"/>
    <property type="match status" value="1"/>
</dbReference>
<dbReference type="PROSITE" id="PS51471">
    <property type="entry name" value="FE2OG_OXY"/>
    <property type="match status" value="1"/>
</dbReference>
<name>A0ABR3IUF6_9AGAR</name>
<dbReference type="Gene3D" id="2.60.120.590">
    <property type="entry name" value="Alpha-ketoglutarate-dependent dioxygenase AlkB-like"/>
    <property type="match status" value="1"/>
</dbReference>
<keyword evidence="5" id="KW-0408">Iron</keyword>
<evidence type="ECO:0000256" key="1">
    <source>
        <dbReference type="ARBA" id="ARBA00001954"/>
    </source>
</evidence>
<feature type="domain" description="Fe2OG dioxygenase" evidence="7">
    <location>
        <begin position="320"/>
        <end position="442"/>
    </location>
</feature>
<evidence type="ECO:0000256" key="4">
    <source>
        <dbReference type="ARBA" id="ARBA00023002"/>
    </source>
</evidence>
<dbReference type="PANTHER" id="PTHR16557:SF2">
    <property type="entry name" value="NUCLEIC ACID DIOXYGENASE ALKBH1"/>
    <property type="match status" value="1"/>
</dbReference>
<dbReference type="InterPro" id="IPR005123">
    <property type="entry name" value="Oxoglu/Fe-dep_dioxygenase_dom"/>
</dbReference>